<proteinExistence type="predicted"/>
<feature type="domain" description="Integrator complex subunit 14 beta-barrel" evidence="1">
    <location>
        <begin position="129"/>
        <end position="179"/>
    </location>
</feature>
<reference evidence="2 3" key="1">
    <citation type="submission" date="2019-05" db="EMBL/GenBank/DDBJ databases">
        <title>Another draft genome of Portunus trituberculatus and its Hox gene families provides insights of decapod evolution.</title>
        <authorList>
            <person name="Jeong J.-H."/>
            <person name="Song I."/>
            <person name="Kim S."/>
            <person name="Choi T."/>
            <person name="Kim D."/>
            <person name="Ryu S."/>
            <person name="Kim W."/>
        </authorList>
    </citation>
    <scope>NUCLEOTIDE SEQUENCE [LARGE SCALE GENOMIC DNA]</scope>
    <source>
        <tissue evidence="2">Muscle</tissue>
    </source>
</reference>
<gene>
    <name evidence="2" type="primary">VWA9_0</name>
    <name evidence="2" type="ORF">E2C01_041357</name>
</gene>
<sequence>MPFTRDFEGIKNALTLADECDRTNLEVGLVGAAQHILEEWGNGTPCQIVLVTDGNAGTGQHHLQKTLMASHSRGASQFPLPFPFPAKLNIICIANPDEPCLQTSRPIYQRLVELNGEGDIMIPEGKLTRKPYCRHHDFEAVRVSVDPTIHVLGFLNTGDVSSPPAFSRHLVLPLSAKGKGTVGISALAHIPLSGQKRIRCRHLHCRKQMWKGQLYVAGSARFTGLKKEDMEEGPAVEPSTADVEGPAVAGSAGVTDGMSYWLEERADEGMFGFSCFFIIDFLIDLDTFVYVMSHFATPGRFWVTFLQGFQIFFDTTKTFSKSFDVQAMHRFFHVALFFCLL</sequence>
<evidence type="ECO:0000313" key="3">
    <source>
        <dbReference type="Proteomes" id="UP000324222"/>
    </source>
</evidence>
<dbReference type="AlphaFoldDB" id="A0A5B7FQ73"/>
<dbReference type="Proteomes" id="UP000324222">
    <property type="component" value="Unassembled WGS sequence"/>
</dbReference>
<dbReference type="InterPro" id="IPR036465">
    <property type="entry name" value="vWFA_dom_sf"/>
</dbReference>
<dbReference type="PANTHER" id="PTHR13532">
    <property type="match status" value="1"/>
</dbReference>
<dbReference type="GO" id="GO:0032039">
    <property type="term" value="C:integrator complex"/>
    <property type="evidence" value="ECO:0007669"/>
    <property type="project" value="InterPro"/>
</dbReference>
<dbReference type="OrthoDB" id="2374335at2759"/>
<dbReference type="SUPFAM" id="SSF53300">
    <property type="entry name" value="vWA-like"/>
    <property type="match status" value="1"/>
</dbReference>
<dbReference type="GO" id="GO:0034472">
    <property type="term" value="P:snRNA 3'-end processing"/>
    <property type="evidence" value="ECO:0007669"/>
    <property type="project" value="TreeGrafter"/>
</dbReference>
<dbReference type="InterPro" id="IPR039841">
    <property type="entry name" value="INTS14"/>
</dbReference>
<name>A0A5B7FQ73_PORTR</name>
<dbReference type="Pfam" id="PF19435">
    <property type="entry name" value="IntS14_b-barrel"/>
    <property type="match status" value="1"/>
</dbReference>
<organism evidence="2 3">
    <name type="scientific">Portunus trituberculatus</name>
    <name type="common">Swimming crab</name>
    <name type="synonym">Neptunus trituberculatus</name>
    <dbReference type="NCBI Taxonomy" id="210409"/>
    <lineage>
        <taxon>Eukaryota</taxon>
        <taxon>Metazoa</taxon>
        <taxon>Ecdysozoa</taxon>
        <taxon>Arthropoda</taxon>
        <taxon>Crustacea</taxon>
        <taxon>Multicrustacea</taxon>
        <taxon>Malacostraca</taxon>
        <taxon>Eumalacostraca</taxon>
        <taxon>Eucarida</taxon>
        <taxon>Decapoda</taxon>
        <taxon>Pleocyemata</taxon>
        <taxon>Brachyura</taxon>
        <taxon>Eubrachyura</taxon>
        <taxon>Portunoidea</taxon>
        <taxon>Portunidae</taxon>
        <taxon>Portuninae</taxon>
        <taxon>Portunus</taxon>
    </lineage>
</organism>
<keyword evidence="3" id="KW-1185">Reference proteome</keyword>
<protein>
    <submittedName>
        <fullName evidence="2">von Willebrand factor A domain-containing protein 9</fullName>
    </submittedName>
</protein>
<dbReference type="EMBL" id="VSRR010007829">
    <property type="protein sequence ID" value="MPC47605.1"/>
    <property type="molecule type" value="Genomic_DNA"/>
</dbReference>
<dbReference type="PANTHER" id="PTHR13532:SF3">
    <property type="entry name" value="INTEGRATOR COMPLEX SUBUNIT 14"/>
    <property type="match status" value="1"/>
</dbReference>
<evidence type="ECO:0000313" key="2">
    <source>
        <dbReference type="EMBL" id="MPC47605.1"/>
    </source>
</evidence>
<accession>A0A5B7FQ73</accession>
<comment type="caution">
    <text evidence="2">The sequence shown here is derived from an EMBL/GenBank/DDBJ whole genome shotgun (WGS) entry which is preliminary data.</text>
</comment>
<evidence type="ECO:0000259" key="1">
    <source>
        <dbReference type="Pfam" id="PF19435"/>
    </source>
</evidence>
<dbReference type="InterPro" id="IPR045814">
    <property type="entry name" value="IntS14_b-barrel"/>
</dbReference>